<dbReference type="Gene3D" id="3.10.129.10">
    <property type="entry name" value="Hotdog Thioesterase"/>
    <property type="match status" value="1"/>
</dbReference>
<dbReference type="AlphaFoldDB" id="A0A1Y5TF76"/>
<dbReference type="RefSeq" id="WP_085869776.1">
    <property type="nucleotide sequence ID" value="NZ_FWFQ01000032.1"/>
</dbReference>
<reference evidence="3 4" key="1">
    <citation type="submission" date="2017-03" db="EMBL/GenBank/DDBJ databases">
        <authorList>
            <person name="Afonso C.L."/>
            <person name="Miller P.J."/>
            <person name="Scott M.A."/>
            <person name="Spackman E."/>
            <person name="Goraichik I."/>
            <person name="Dimitrov K.M."/>
            <person name="Suarez D.L."/>
            <person name="Swayne D.E."/>
        </authorList>
    </citation>
    <scope>NUCLEOTIDE SEQUENCE [LARGE SCALE GENOMIC DNA]</scope>
    <source>
        <strain evidence="3 4">CECT 7680</strain>
    </source>
</reference>
<protein>
    <submittedName>
        <fullName evidence="3">Acyl-CoA thioester hydrolase YbgC</fullName>
        <ecNumber evidence="3">3.1.2.-</ecNumber>
    </submittedName>
</protein>
<dbReference type="EC" id="3.1.2.-" evidence="3"/>
<dbReference type="FunFam" id="3.10.129.10:FF:000004">
    <property type="entry name" value="Tol-pal system-associated acyl-CoA thioesterase"/>
    <property type="match status" value="1"/>
</dbReference>
<dbReference type="Proteomes" id="UP000193409">
    <property type="component" value="Unassembled WGS sequence"/>
</dbReference>
<dbReference type="NCBIfam" id="TIGR00051">
    <property type="entry name" value="YbgC/FadM family acyl-CoA thioesterase"/>
    <property type="match status" value="1"/>
</dbReference>
<dbReference type="GO" id="GO:0047617">
    <property type="term" value="F:fatty acyl-CoA hydrolase activity"/>
    <property type="evidence" value="ECO:0007669"/>
    <property type="project" value="TreeGrafter"/>
</dbReference>
<keyword evidence="2 3" id="KW-0378">Hydrolase</keyword>
<keyword evidence="4" id="KW-1185">Reference proteome</keyword>
<dbReference type="PANTHER" id="PTHR31793:SF37">
    <property type="entry name" value="ACYL-COA THIOESTER HYDROLASE YBGC"/>
    <property type="match status" value="1"/>
</dbReference>
<dbReference type="InterPro" id="IPR050563">
    <property type="entry name" value="4-hydroxybenzoyl-CoA_TE"/>
</dbReference>
<organism evidence="3 4">
    <name type="scientific">Pseudoruegeria aquimaris</name>
    <dbReference type="NCBI Taxonomy" id="393663"/>
    <lineage>
        <taxon>Bacteria</taxon>
        <taxon>Pseudomonadati</taxon>
        <taxon>Pseudomonadota</taxon>
        <taxon>Alphaproteobacteria</taxon>
        <taxon>Rhodobacterales</taxon>
        <taxon>Roseobacteraceae</taxon>
        <taxon>Pseudoruegeria</taxon>
    </lineage>
</organism>
<dbReference type="PIRSF" id="PIRSF003230">
    <property type="entry name" value="YbgC"/>
    <property type="match status" value="1"/>
</dbReference>
<dbReference type="InterPro" id="IPR029069">
    <property type="entry name" value="HotDog_dom_sf"/>
</dbReference>
<evidence type="ECO:0000313" key="3">
    <source>
        <dbReference type="EMBL" id="SLN62479.1"/>
    </source>
</evidence>
<proteinExistence type="inferred from homology"/>
<dbReference type="PANTHER" id="PTHR31793">
    <property type="entry name" value="4-HYDROXYBENZOYL-COA THIOESTERASE FAMILY MEMBER"/>
    <property type="match status" value="1"/>
</dbReference>
<evidence type="ECO:0000256" key="2">
    <source>
        <dbReference type="ARBA" id="ARBA00022801"/>
    </source>
</evidence>
<evidence type="ECO:0000313" key="4">
    <source>
        <dbReference type="Proteomes" id="UP000193409"/>
    </source>
</evidence>
<dbReference type="EMBL" id="FWFQ01000032">
    <property type="protein sequence ID" value="SLN62479.1"/>
    <property type="molecule type" value="Genomic_DNA"/>
</dbReference>
<dbReference type="SUPFAM" id="SSF54637">
    <property type="entry name" value="Thioesterase/thiol ester dehydrase-isomerase"/>
    <property type="match status" value="1"/>
</dbReference>
<dbReference type="InterPro" id="IPR014166">
    <property type="entry name" value="Tol-Pal_acyl-CoA_thioesterase"/>
</dbReference>
<dbReference type="OrthoDB" id="9808429at2"/>
<dbReference type="CDD" id="cd00586">
    <property type="entry name" value="4HBT"/>
    <property type="match status" value="1"/>
</dbReference>
<dbReference type="Pfam" id="PF13279">
    <property type="entry name" value="4HBT_2"/>
    <property type="match status" value="1"/>
</dbReference>
<dbReference type="InterPro" id="IPR006684">
    <property type="entry name" value="YbgC/YbaW"/>
</dbReference>
<sequence>MSQIHSYPVEVFYEDTDMAGVVYHANYLRFIERARSTMVRELGVDQGAMKEDEGLAFVVRRIEAEYLAAAKFGDQLEVRTCIEAVTGARIQFWQEILRAGEKIFTARLTVVLINEAGQPARLPANIRLLLH</sequence>
<gene>
    <name evidence="3" type="primary">ybgC</name>
    <name evidence="3" type="ORF">PSA7680_03288</name>
</gene>
<dbReference type="NCBIfam" id="TIGR02799">
    <property type="entry name" value="thio_ybgC"/>
    <property type="match status" value="1"/>
</dbReference>
<accession>A0A1Y5TF76</accession>
<comment type="similarity">
    <text evidence="1">Belongs to the 4-hydroxybenzoyl-CoA thioesterase family.</text>
</comment>
<evidence type="ECO:0000256" key="1">
    <source>
        <dbReference type="ARBA" id="ARBA00005953"/>
    </source>
</evidence>
<name>A0A1Y5TF76_9RHOB</name>